<organism evidence="1 2">
    <name type="scientific">Zopfia rhizophila CBS 207.26</name>
    <dbReference type="NCBI Taxonomy" id="1314779"/>
    <lineage>
        <taxon>Eukaryota</taxon>
        <taxon>Fungi</taxon>
        <taxon>Dikarya</taxon>
        <taxon>Ascomycota</taxon>
        <taxon>Pezizomycotina</taxon>
        <taxon>Dothideomycetes</taxon>
        <taxon>Dothideomycetes incertae sedis</taxon>
        <taxon>Zopfiaceae</taxon>
        <taxon>Zopfia</taxon>
    </lineage>
</organism>
<keyword evidence="2" id="KW-1185">Reference proteome</keyword>
<accession>A0A6A6DTG3</accession>
<sequence length="469" mass="54582">MQKTVTVEEQKRVIAEDRKIFEDRSVNFRGTIRVRLEYLEFTYPNIRSEDESQRVRDDLAFKFQEGGCYRLIPSHYIPAIVDRNTLSLILGSLSQSAEELVENAGKMPPEPKLPRDFRLECLQGRSRVKACEMSFPVAERWWTVNLYLSEAGTELRTALIEEYSGSSRHSDSEIYKMITYYRQQGTGRNKFAEKRWWLRLSPNKMRDLKLFLNHGDTKKFGGKRNLTNALNALLTIPNLWNGNWIGILHHALALKCDERLVHYLEYIYTTWTTITGESTETIDGETIAELELRAPSVPRDRAYLEALFEDGVLFKYFQHPESRESIWRRLVTFQGIIPTLRTFFQDIKFLSPLAKAMKGLLDENLQGTIDTTLEKCFYGINQREGFFRIQRSENQLVLVPGNVDDQIQFGILTLWLFASRYCFEMTGECPRKDRGMKKPVAKEPNDAVWYSFALLALELGFDSDQIREL</sequence>
<evidence type="ECO:0000313" key="1">
    <source>
        <dbReference type="EMBL" id="KAF2181260.1"/>
    </source>
</evidence>
<name>A0A6A6DTG3_9PEZI</name>
<dbReference type="InterPro" id="IPR022198">
    <property type="entry name" value="DUF3723"/>
</dbReference>
<reference evidence="1" key="1">
    <citation type="journal article" date="2020" name="Stud. Mycol.">
        <title>101 Dothideomycetes genomes: a test case for predicting lifestyles and emergence of pathogens.</title>
        <authorList>
            <person name="Haridas S."/>
            <person name="Albert R."/>
            <person name="Binder M."/>
            <person name="Bloem J."/>
            <person name="Labutti K."/>
            <person name="Salamov A."/>
            <person name="Andreopoulos B."/>
            <person name="Baker S."/>
            <person name="Barry K."/>
            <person name="Bills G."/>
            <person name="Bluhm B."/>
            <person name="Cannon C."/>
            <person name="Castanera R."/>
            <person name="Culley D."/>
            <person name="Daum C."/>
            <person name="Ezra D."/>
            <person name="Gonzalez J."/>
            <person name="Henrissat B."/>
            <person name="Kuo A."/>
            <person name="Liang C."/>
            <person name="Lipzen A."/>
            <person name="Lutzoni F."/>
            <person name="Magnuson J."/>
            <person name="Mondo S."/>
            <person name="Nolan M."/>
            <person name="Ohm R."/>
            <person name="Pangilinan J."/>
            <person name="Park H.-J."/>
            <person name="Ramirez L."/>
            <person name="Alfaro M."/>
            <person name="Sun H."/>
            <person name="Tritt A."/>
            <person name="Yoshinaga Y."/>
            <person name="Zwiers L.-H."/>
            <person name="Turgeon B."/>
            <person name="Goodwin S."/>
            <person name="Spatafora J."/>
            <person name="Crous P."/>
            <person name="Grigoriev I."/>
        </authorList>
    </citation>
    <scope>NUCLEOTIDE SEQUENCE</scope>
    <source>
        <strain evidence="1">CBS 207.26</strain>
    </source>
</reference>
<dbReference type="Proteomes" id="UP000800200">
    <property type="component" value="Unassembled WGS sequence"/>
</dbReference>
<gene>
    <name evidence="1" type="ORF">K469DRAFT_589451</name>
</gene>
<dbReference type="AlphaFoldDB" id="A0A6A6DTG3"/>
<evidence type="ECO:0000313" key="2">
    <source>
        <dbReference type="Proteomes" id="UP000800200"/>
    </source>
</evidence>
<protein>
    <submittedName>
        <fullName evidence="1">Uncharacterized protein</fullName>
    </submittedName>
</protein>
<dbReference type="Pfam" id="PF12520">
    <property type="entry name" value="DUF3723"/>
    <property type="match status" value="1"/>
</dbReference>
<feature type="non-terminal residue" evidence="1">
    <location>
        <position position="469"/>
    </location>
</feature>
<dbReference type="EMBL" id="ML994653">
    <property type="protein sequence ID" value="KAF2181260.1"/>
    <property type="molecule type" value="Genomic_DNA"/>
</dbReference>
<proteinExistence type="predicted"/>
<dbReference type="OrthoDB" id="3945870at2759"/>